<name>A0ABQ5TH86_9BACI</name>
<sequence length="72" mass="8658">MKYSKLKNELELLEVKQRQELDLLKMKQEKELEDLRQTCTHTYEDGQLAKKDKGGWDYLNSYVECEICKMKV</sequence>
<accession>A0ABQ5TH86</accession>
<organism evidence="1 2">
    <name type="scientific">Oceanobacillus kimchii</name>
    <dbReference type="NCBI Taxonomy" id="746691"/>
    <lineage>
        <taxon>Bacteria</taxon>
        <taxon>Bacillati</taxon>
        <taxon>Bacillota</taxon>
        <taxon>Bacilli</taxon>
        <taxon>Bacillales</taxon>
        <taxon>Bacillaceae</taxon>
        <taxon>Oceanobacillus</taxon>
    </lineage>
</organism>
<dbReference type="RefSeq" id="WP_317958108.1">
    <property type="nucleotide sequence ID" value="NZ_BSKO01000001.1"/>
</dbReference>
<gene>
    <name evidence="1" type="ORF">MACH08_20170</name>
</gene>
<keyword evidence="2" id="KW-1185">Reference proteome</keyword>
<reference evidence="1 2" key="1">
    <citation type="submission" date="2023-02" db="EMBL/GenBank/DDBJ databases">
        <title>Oceanobacillus kimchii IFOP_LL358 isolated form Alexandrium catenella lab strain.</title>
        <authorList>
            <person name="Gajardo G."/>
            <person name="Ueki S."/>
            <person name="Maruyama F."/>
        </authorList>
    </citation>
    <scope>NUCLEOTIDE SEQUENCE [LARGE SCALE GENOMIC DNA]</scope>
    <source>
        <strain evidence="1 2">IFOP_LL358</strain>
    </source>
</reference>
<evidence type="ECO:0000313" key="1">
    <source>
        <dbReference type="EMBL" id="GLO66233.1"/>
    </source>
</evidence>
<proteinExistence type="predicted"/>
<dbReference type="EMBL" id="BSKO01000001">
    <property type="protein sequence ID" value="GLO66233.1"/>
    <property type="molecule type" value="Genomic_DNA"/>
</dbReference>
<evidence type="ECO:0000313" key="2">
    <source>
        <dbReference type="Proteomes" id="UP001275436"/>
    </source>
</evidence>
<comment type="caution">
    <text evidence="1">The sequence shown here is derived from an EMBL/GenBank/DDBJ whole genome shotgun (WGS) entry which is preliminary data.</text>
</comment>
<protein>
    <recommendedName>
        <fullName evidence="3">Serine protease</fullName>
    </recommendedName>
</protein>
<dbReference type="Proteomes" id="UP001275436">
    <property type="component" value="Unassembled WGS sequence"/>
</dbReference>
<evidence type="ECO:0008006" key="3">
    <source>
        <dbReference type="Google" id="ProtNLM"/>
    </source>
</evidence>